<proteinExistence type="predicted"/>
<dbReference type="Proteomes" id="UP000244446">
    <property type="component" value="Unassembled WGS sequence"/>
</dbReference>
<dbReference type="RefSeq" id="WP_108691687.1">
    <property type="nucleotide sequence ID" value="NZ_QCYH01000003.1"/>
</dbReference>
<sequence>MSDSSEPRLLSSGNPQIPKGEGDAPVQAYISAMPGWKQDIGRRLDALVGEVFPEAVKAVKWNTPLYGNDGGWFFAMYCYKKFVKLTFTRGTDLTPMPPGESKVEGTRYFSIYEDDGLDKAQMTDWLKQASGLPGVRF</sequence>
<dbReference type="OrthoDB" id="9811812at2"/>
<feature type="domain" description="YdhG-like" evidence="2">
    <location>
        <begin position="37"/>
        <end position="129"/>
    </location>
</feature>
<dbReference type="EMBL" id="QCYH01000003">
    <property type="protein sequence ID" value="PVA10829.1"/>
    <property type="molecule type" value="Genomic_DNA"/>
</dbReference>
<dbReference type="AlphaFoldDB" id="A0A2T7G8S9"/>
<evidence type="ECO:0000256" key="1">
    <source>
        <dbReference type="SAM" id="MobiDB-lite"/>
    </source>
</evidence>
<keyword evidence="3" id="KW-0808">Transferase</keyword>
<protein>
    <submittedName>
        <fullName evidence="3">Histidine kinase</fullName>
    </submittedName>
</protein>
<evidence type="ECO:0000259" key="2">
    <source>
        <dbReference type="Pfam" id="PF08818"/>
    </source>
</evidence>
<dbReference type="Pfam" id="PF08818">
    <property type="entry name" value="DUF1801"/>
    <property type="match status" value="1"/>
</dbReference>
<reference evidence="3 4" key="1">
    <citation type="submission" date="2018-04" db="EMBL/GenBank/DDBJ databases">
        <title>Pelagivirga bohaiensis gen. nov., sp. nov., a bacterium isolated from the Bohai Sea.</title>
        <authorList>
            <person name="Ji X."/>
        </authorList>
    </citation>
    <scope>NUCLEOTIDE SEQUENCE [LARGE SCALE GENOMIC DNA]</scope>
    <source>
        <strain evidence="3 4">BH-SD19</strain>
    </source>
</reference>
<keyword evidence="3" id="KW-0418">Kinase</keyword>
<keyword evidence="4" id="KW-1185">Reference proteome</keyword>
<dbReference type="SUPFAM" id="SSF159888">
    <property type="entry name" value="YdhG-like"/>
    <property type="match status" value="1"/>
</dbReference>
<dbReference type="GO" id="GO:0016301">
    <property type="term" value="F:kinase activity"/>
    <property type="evidence" value="ECO:0007669"/>
    <property type="project" value="UniProtKB-KW"/>
</dbReference>
<name>A0A2T7G8S9_9RHOB</name>
<gene>
    <name evidence="3" type="ORF">DC366_08185</name>
</gene>
<dbReference type="Gene3D" id="3.90.1150.200">
    <property type="match status" value="1"/>
</dbReference>
<dbReference type="InterPro" id="IPR014922">
    <property type="entry name" value="YdhG-like"/>
</dbReference>
<evidence type="ECO:0000313" key="4">
    <source>
        <dbReference type="Proteomes" id="UP000244446"/>
    </source>
</evidence>
<accession>A0A2T7G8S9</accession>
<feature type="region of interest" description="Disordered" evidence="1">
    <location>
        <begin position="1"/>
        <end position="23"/>
    </location>
</feature>
<evidence type="ECO:0000313" key="3">
    <source>
        <dbReference type="EMBL" id="PVA10829.1"/>
    </source>
</evidence>
<organism evidence="3 4">
    <name type="scientific">Pelagivirga sediminicola</name>
    <dbReference type="NCBI Taxonomy" id="2170575"/>
    <lineage>
        <taxon>Bacteria</taxon>
        <taxon>Pseudomonadati</taxon>
        <taxon>Pseudomonadota</taxon>
        <taxon>Alphaproteobacteria</taxon>
        <taxon>Rhodobacterales</taxon>
        <taxon>Paracoccaceae</taxon>
        <taxon>Pelagivirga</taxon>
    </lineage>
</organism>
<comment type="caution">
    <text evidence="3">The sequence shown here is derived from an EMBL/GenBank/DDBJ whole genome shotgun (WGS) entry which is preliminary data.</text>
</comment>